<comment type="caution">
    <text evidence="1">The sequence shown here is derived from an EMBL/GenBank/DDBJ whole genome shotgun (WGS) entry which is preliminary data.</text>
</comment>
<dbReference type="EMBL" id="ANBP01000038">
    <property type="protein sequence ID" value="KAB7752920.1"/>
    <property type="molecule type" value="Genomic_DNA"/>
</dbReference>
<evidence type="ECO:0000313" key="2">
    <source>
        <dbReference type="Proteomes" id="UP000325690"/>
    </source>
</evidence>
<gene>
    <name evidence="1" type="ORF">MPHL21000_20570</name>
</gene>
<dbReference type="AlphaFoldDB" id="A0A5N5UXL8"/>
<accession>A0A5N5UXL8</accession>
<reference evidence="1 2" key="1">
    <citation type="submission" date="2012-10" db="EMBL/GenBank/DDBJ databases">
        <title>The draft sequence of the Mycobacterium pheli genome.</title>
        <authorList>
            <person name="Pettersson B.M.F."/>
            <person name="Das S."/>
            <person name="Dasgupta S."/>
            <person name="Bhattacharya A."/>
            <person name="Kirsebom L.A."/>
        </authorList>
    </citation>
    <scope>NUCLEOTIDE SEQUENCE [LARGE SCALE GENOMIC DNA]</scope>
    <source>
        <strain evidence="1 2">CCUG 21000</strain>
    </source>
</reference>
<dbReference type="Proteomes" id="UP000325690">
    <property type="component" value="Unassembled WGS sequence"/>
</dbReference>
<protein>
    <submittedName>
        <fullName evidence="1">Uncharacterized protein</fullName>
    </submittedName>
</protein>
<proteinExistence type="predicted"/>
<keyword evidence="2" id="KW-1185">Reference proteome</keyword>
<dbReference type="GeneID" id="74303321"/>
<organism evidence="1 2">
    <name type="scientific">Mycolicibacterium phlei DSM 43239 = CCUG 21000</name>
    <dbReference type="NCBI Taxonomy" id="1226750"/>
    <lineage>
        <taxon>Bacteria</taxon>
        <taxon>Bacillati</taxon>
        <taxon>Actinomycetota</taxon>
        <taxon>Actinomycetes</taxon>
        <taxon>Mycobacteriales</taxon>
        <taxon>Mycobacteriaceae</taxon>
        <taxon>Mycolicibacterium</taxon>
    </lineage>
</organism>
<dbReference type="RefSeq" id="WP_003889873.1">
    <property type="nucleotide sequence ID" value="NZ_ANBO01000005.1"/>
</dbReference>
<evidence type="ECO:0000313" key="1">
    <source>
        <dbReference type="EMBL" id="KAB7752920.1"/>
    </source>
</evidence>
<name>A0A5N5UXL8_MYCPH</name>
<sequence>MTTESATRTYTTRAEAIQREIIDPIEASGEVTDARTAYNVEAIADEVLGDYAQGYACLVDADSFWWVVERHARPAEVRGGDR</sequence>